<keyword evidence="2" id="KW-1185">Reference proteome</keyword>
<organism evidence="1 2">
    <name type="scientific">Falsiroseomonas frigidaquae</name>
    <dbReference type="NCBI Taxonomy" id="487318"/>
    <lineage>
        <taxon>Bacteria</taxon>
        <taxon>Pseudomonadati</taxon>
        <taxon>Pseudomonadota</taxon>
        <taxon>Alphaproteobacteria</taxon>
        <taxon>Acetobacterales</taxon>
        <taxon>Roseomonadaceae</taxon>
        <taxon>Falsiroseomonas</taxon>
    </lineage>
</organism>
<gene>
    <name evidence="1" type="ORF">HB662_28085</name>
</gene>
<comment type="caution">
    <text evidence="1">The sequence shown here is derived from an EMBL/GenBank/DDBJ whole genome shotgun (WGS) entry which is preliminary data.</text>
</comment>
<sequence length="656" mass="73656">MKRVAFLASFDSQLKWARMMSALLGDDFISEIIVIDVRENQISDEQTAEYLQNLSYSTYRMENLVRSDYLSDFDAVFVALNGAQIERFCILFLERLEGLAEQGRTRRPLIVTGYVGVVIEGHLGGILYRRLCDLILANGASDRALFVNALAVYAGDADRRIMDFGLPLIPELKPVQPCVSPRTILFAGQPTVPSTQQERFYLLLRLVEYAHRHPDRKVIFKPRTRIGEDTFHREPHHYQKLYEKYIEVATRPANLVFDYRPITELFEEVDLLVTISSTAAIEAYATGIPFIIVADFGIRDNYGTATFAKCGSVITFSQLMNDEIAAVDERWVANMITPSLRHVEDLRSRIKPVELARQSLQPVTEYSHARSLAVTFSDEFRFARGKQQIASAQIARLLFNSTKFSPANYIEKADALEASGENGLAASLLYESLNRGDKSGRTKSKLALLLNGLGRHSEVIEILDQASLREAASHVLYREIAIAHLARNEYFSAADNIMSGLQIAPLNTKLLALLRRAVRGMVRATTRLNTDPLIPGFDGWQDREIRPLPNKDFTRYAQDALASHNFVYCVVLGNESVRRNPDSIRRVGDIMLSALLGLDRLPAALDLYFSLRLPKYGARLRADLEPAMADKIAEYRLQADTTTLAGAVPINEAESA</sequence>
<proteinExistence type="predicted"/>
<dbReference type="RefSeq" id="WP_168055272.1">
    <property type="nucleotide sequence ID" value="NZ_JAATJR010000012.1"/>
</dbReference>
<dbReference type="Proteomes" id="UP000765160">
    <property type="component" value="Unassembled WGS sequence"/>
</dbReference>
<dbReference type="Pfam" id="PF20471">
    <property type="entry name" value="DUF6716"/>
    <property type="match status" value="1"/>
</dbReference>
<dbReference type="SUPFAM" id="SSF48452">
    <property type="entry name" value="TPR-like"/>
    <property type="match status" value="1"/>
</dbReference>
<accession>A0ABX1F8E1</accession>
<name>A0ABX1F8E1_9PROT</name>
<dbReference type="EMBL" id="JAAVTX010000012">
    <property type="protein sequence ID" value="NKE48658.1"/>
    <property type="molecule type" value="Genomic_DNA"/>
</dbReference>
<dbReference type="InterPro" id="IPR011990">
    <property type="entry name" value="TPR-like_helical_dom_sf"/>
</dbReference>
<dbReference type="InterPro" id="IPR046561">
    <property type="entry name" value="DUF6716"/>
</dbReference>
<evidence type="ECO:0000313" key="1">
    <source>
        <dbReference type="EMBL" id="NKE48658.1"/>
    </source>
</evidence>
<reference evidence="1 2" key="1">
    <citation type="submission" date="2020-03" db="EMBL/GenBank/DDBJ databases">
        <title>Roseomonas selenitidurans sp. nov. isolated from soil.</title>
        <authorList>
            <person name="Liu H."/>
        </authorList>
    </citation>
    <scope>NUCLEOTIDE SEQUENCE [LARGE SCALE GENOMIC DNA]</scope>
    <source>
        <strain evidence="1 2">JCM 15073</strain>
    </source>
</reference>
<protein>
    <submittedName>
        <fullName evidence="1">Uncharacterized protein</fullName>
    </submittedName>
</protein>
<evidence type="ECO:0000313" key="2">
    <source>
        <dbReference type="Proteomes" id="UP000765160"/>
    </source>
</evidence>
<dbReference type="SUPFAM" id="SSF53756">
    <property type="entry name" value="UDP-Glycosyltransferase/glycogen phosphorylase"/>
    <property type="match status" value="1"/>
</dbReference>
<dbReference type="Gene3D" id="1.25.40.10">
    <property type="entry name" value="Tetratricopeptide repeat domain"/>
    <property type="match status" value="1"/>
</dbReference>